<sequence length="517" mass="56476">MTFKQTWRRMAQLVGACALAAAAAGAQAADTPKPGGTLRYGTVSEIVSLDPHVYGGSAWKVLIEALYSPLAGYDKSGAIVPRLAQSWDQPDARTIVFHLRPDVAFQDGSPVTADDVKFSLDRILDPATGATLRSNLLGATVTVVDPATVKVEKPSPDATMLSVLALPEAAIVSRKWVESGANLKLSANGTGPFQLKSYEPAVRASLVRNPRYFVAGQPYLDGVDFRMIKSDDARVNALRSQSLDMIDFVPWKDIDVLRRNAGTKIDTAGGAFMSVWFNTSKKPFDDARVRRAVSYAIDREAVSKAAFFGYGKPIYGAPTPEDSPYYDKSLDGTYKRDTAKARALLAEAGYGNGVDASMVVFQGLGIYTTMAQVVQANLKEVGINLKLEPVEWATLVERKNRGDYDSMIYGVSVKLPDPDAYAYYLGGDSSYWAKPIGYRDPELEKLLAEGRALTDPKARQPIYQQAEKRILETSPWVFVSWREQAQGYLRKVHGYTQLGGALSESSPGISLPTMWIN</sequence>
<dbReference type="InterPro" id="IPR039424">
    <property type="entry name" value="SBP_5"/>
</dbReference>
<gene>
    <name evidence="6" type="ORF">AL504_03525</name>
</gene>
<dbReference type="GO" id="GO:0030288">
    <property type="term" value="C:outer membrane-bounded periplasmic space"/>
    <property type="evidence" value="ECO:0007669"/>
    <property type="project" value="UniProtKB-ARBA"/>
</dbReference>
<dbReference type="SUPFAM" id="SSF53850">
    <property type="entry name" value="Periplasmic binding protein-like II"/>
    <property type="match status" value="1"/>
</dbReference>
<dbReference type="GO" id="GO:1904680">
    <property type="term" value="F:peptide transmembrane transporter activity"/>
    <property type="evidence" value="ECO:0007669"/>
    <property type="project" value="TreeGrafter"/>
</dbReference>
<accession>A0A0X8NVL2</accession>
<dbReference type="InterPro" id="IPR000914">
    <property type="entry name" value="SBP_5_dom"/>
</dbReference>
<dbReference type="PIRSF" id="PIRSF002741">
    <property type="entry name" value="MppA"/>
    <property type="match status" value="1"/>
</dbReference>
<dbReference type="PANTHER" id="PTHR30290:SF9">
    <property type="entry name" value="OLIGOPEPTIDE-BINDING PROTEIN APPA"/>
    <property type="match status" value="1"/>
</dbReference>
<evidence type="ECO:0000256" key="4">
    <source>
        <dbReference type="SAM" id="SignalP"/>
    </source>
</evidence>
<evidence type="ECO:0000313" key="6">
    <source>
        <dbReference type="EMBL" id="AMG35191.1"/>
    </source>
</evidence>
<evidence type="ECO:0000313" key="7">
    <source>
        <dbReference type="Proteomes" id="UP000060602"/>
    </source>
</evidence>
<dbReference type="EMBL" id="CP014060">
    <property type="protein sequence ID" value="AMG35191.1"/>
    <property type="molecule type" value="Genomic_DNA"/>
</dbReference>
<organism evidence="6 7">
    <name type="scientific">Alcaligenes xylosoxydans xylosoxydans</name>
    <name type="common">Achromobacter xylosoxidans</name>
    <dbReference type="NCBI Taxonomy" id="85698"/>
    <lineage>
        <taxon>Bacteria</taxon>
        <taxon>Pseudomonadati</taxon>
        <taxon>Pseudomonadota</taxon>
        <taxon>Betaproteobacteria</taxon>
        <taxon>Burkholderiales</taxon>
        <taxon>Alcaligenaceae</taxon>
        <taxon>Achromobacter</taxon>
    </lineage>
</organism>
<dbReference type="PANTHER" id="PTHR30290">
    <property type="entry name" value="PERIPLASMIC BINDING COMPONENT OF ABC TRANSPORTER"/>
    <property type="match status" value="1"/>
</dbReference>
<dbReference type="Gene3D" id="3.10.105.10">
    <property type="entry name" value="Dipeptide-binding Protein, Domain 3"/>
    <property type="match status" value="1"/>
</dbReference>
<evidence type="ECO:0000259" key="5">
    <source>
        <dbReference type="Pfam" id="PF00496"/>
    </source>
</evidence>
<evidence type="ECO:0000256" key="3">
    <source>
        <dbReference type="ARBA" id="ARBA00022729"/>
    </source>
</evidence>
<dbReference type="Proteomes" id="UP000060602">
    <property type="component" value="Chromosome"/>
</dbReference>
<evidence type="ECO:0000256" key="1">
    <source>
        <dbReference type="ARBA" id="ARBA00005695"/>
    </source>
</evidence>
<dbReference type="RefSeq" id="WP_061071199.1">
    <property type="nucleotide sequence ID" value="NZ_CP014060.2"/>
</dbReference>
<dbReference type="Pfam" id="PF00496">
    <property type="entry name" value="SBP_bac_5"/>
    <property type="match status" value="1"/>
</dbReference>
<name>A0A0X8NVL2_ALCXX</name>
<keyword evidence="2" id="KW-0813">Transport</keyword>
<proteinExistence type="inferred from homology"/>
<feature type="domain" description="Solute-binding protein family 5" evidence="5">
    <location>
        <begin position="79"/>
        <end position="429"/>
    </location>
</feature>
<dbReference type="InterPro" id="IPR030678">
    <property type="entry name" value="Peptide/Ni-bd"/>
</dbReference>
<comment type="similarity">
    <text evidence="1">Belongs to the bacterial solute-binding protein 5 family.</text>
</comment>
<dbReference type="Gene3D" id="3.40.190.10">
    <property type="entry name" value="Periplasmic binding protein-like II"/>
    <property type="match status" value="1"/>
</dbReference>
<evidence type="ECO:0000256" key="2">
    <source>
        <dbReference type="ARBA" id="ARBA00022448"/>
    </source>
</evidence>
<feature type="chain" id="PRO_5007068985" evidence="4">
    <location>
        <begin position="29"/>
        <end position="517"/>
    </location>
</feature>
<dbReference type="GO" id="GO:0015833">
    <property type="term" value="P:peptide transport"/>
    <property type="evidence" value="ECO:0007669"/>
    <property type="project" value="TreeGrafter"/>
</dbReference>
<reference evidence="7" key="1">
    <citation type="submission" date="2015-12" db="EMBL/GenBank/DDBJ databases">
        <title>FDA dAtabase for Regulatory Grade micrObial Sequences (FDA-ARGOS): Supporting development and validation of Infectious Disease Dx tests.</title>
        <authorList>
            <person name="Case J."/>
            <person name="Tallon L."/>
            <person name="Sadzewicz L."/>
            <person name="Sengamalay N."/>
            <person name="Ott S."/>
            <person name="Godinez A."/>
            <person name="Nagaraj S."/>
            <person name="Nadendla S."/>
            <person name="Sichtig H."/>
        </authorList>
    </citation>
    <scope>NUCLEOTIDE SEQUENCE [LARGE SCALE GENOMIC DNA]</scope>
    <source>
        <strain evidence="7">FDAARGOS_147</strain>
    </source>
</reference>
<dbReference type="GO" id="GO:0043190">
    <property type="term" value="C:ATP-binding cassette (ABC) transporter complex"/>
    <property type="evidence" value="ECO:0007669"/>
    <property type="project" value="InterPro"/>
</dbReference>
<protein>
    <submittedName>
        <fullName evidence="6">Twin-arginine translocation pathway signal</fullName>
    </submittedName>
</protein>
<feature type="signal peptide" evidence="4">
    <location>
        <begin position="1"/>
        <end position="28"/>
    </location>
</feature>
<dbReference type="Gene3D" id="3.90.76.10">
    <property type="entry name" value="Dipeptide-binding Protein, Domain 1"/>
    <property type="match status" value="1"/>
</dbReference>
<dbReference type="AlphaFoldDB" id="A0A0X8NVL2"/>
<keyword evidence="3 4" id="KW-0732">Signal</keyword>